<organism evidence="1 2">
    <name type="scientific">Pseudomonas brassicacearum</name>
    <dbReference type="NCBI Taxonomy" id="930166"/>
    <lineage>
        <taxon>Bacteria</taxon>
        <taxon>Pseudomonadati</taxon>
        <taxon>Pseudomonadota</taxon>
        <taxon>Gammaproteobacteria</taxon>
        <taxon>Pseudomonadales</taxon>
        <taxon>Pseudomonadaceae</taxon>
        <taxon>Pseudomonas</taxon>
    </lineage>
</organism>
<protein>
    <submittedName>
        <fullName evidence="1">Uncharacterized protein</fullName>
    </submittedName>
</protein>
<comment type="caution">
    <text evidence="1">The sequence shown here is derived from an EMBL/GenBank/DDBJ whole genome shotgun (WGS) entry which is preliminary data.</text>
</comment>
<evidence type="ECO:0000313" key="1">
    <source>
        <dbReference type="EMBL" id="RON40421.1"/>
    </source>
</evidence>
<accession>A0A423JRU0</accession>
<reference evidence="1 2" key="1">
    <citation type="submission" date="2016-10" db="EMBL/GenBank/DDBJ databases">
        <title>Comparative genome analysis of multiple Pseudomonas spp. focuses on biocontrol and plant growth promoting traits.</title>
        <authorList>
            <person name="Tao X.-Y."/>
            <person name="Taylor C.G."/>
        </authorList>
    </citation>
    <scope>NUCLEOTIDE SEQUENCE [LARGE SCALE GENOMIC DNA]</scope>
    <source>
        <strain evidence="1 2">38D4</strain>
    </source>
</reference>
<proteinExistence type="predicted"/>
<evidence type="ECO:0000313" key="2">
    <source>
        <dbReference type="Proteomes" id="UP000286351"/>
    </source>
</evidence>
<sequence length="117" mass="12911">MTAQQKALEAPVLKEAIEGVLYVHNLIDPAHGVVWPYVNASVGDKVEFTVRTSTDNTWQGQHILTAGDAGKPIEFKILKHVFEKNLKPGASADLHYVVTRIGQVSEHSAELRVQLEL</sequence>
<dbReference type="EMBL" id="MOBO01000006">
    <property type="protein sequence ID" value="RON40421.1"/>
    <property type="molecule type" value="Genomic_DNA"/>
</dbReference>
<dbReference type="AlphaFoldDB" id="A0A423JRU0"/>
<dbReference type="RefSeq" id="WP_123365257.1">
    <property type="nucleotide sequence ID" value="NZ_MOBO01000006.1"/>
</dbReference>
<gene>
    <name evidence="1" type="ORF">BK664_07635</name>
</gene>
<name>A0A423JRU0_9PSED</name>
<dbReference type="Proteomes" id="UP000286351">
    <property type="component" value="Unassembled WGS sequence"/>
</dbReference>